<dbReference type="EMBL" id="UINC01202727">
    <property type="protein sequence ID" value="SVE22671.1"/>
    <property type="molecule type" value="Genomic_DNA"/>
</dbReference>
<sequence length="36" mass="3992">MKVIDLQVKDIKGEINTQFETDAKVELNIAASKIST</sequence>
<gene>
    <name evidence="1" type="ORF">METZ01_LOCUS475525</name>
</gene>
<accession>A0A383BS28</accession>
<protein>
    <submittedName>
        <fullName evidence="1">Uncharacterized protein</fullName>
    </submittedName>
</protein>
<organism evidence="1">
    <name type="scientific">marine metagenome</name>
    <dbReference type="NCBI Taxonomy" id="408172"/>
    <lineage>
        <taxon>unclassified sequences</taxon>
        <taxon>metagenomes</taxon>
        <taxon>ecological metagenomes</taxon>
    </lineage>
</organism>
<reference evidence="1" key="1">
    <citation type="submission" date="2018-05" db="EMBL/GenBank/DDBJ databases">
        <authorList>
            <person name="Lanie J.A."/>
            <person name="Ng W.-L."/>
            <person name="Kazmierczak K.M."/>
            <person name="Andrzejewski T.M."/>
            <person name="Davidsen T.M."/>
            <person name="Wayne K.J."/>
            <person name="Tettelin H."/>
            <person name="Glass J.I."/>
            <person name="Rusch D."/>
            <person name="Podicherti R."/>
            <person name="Tsui H.-C.T."/>
            <person name="Winkler M.E."/>
        </authorList>
    </citation>
    <scope>NUCLEOTIDE SEQUENCE</scope>
</reference>
<name>A0A383BS28_9ZZZZ</name>
<evidence type="ECO:0000313" key="1">
    <source>
        <dbReference type="EMBL" id="SVE22671.1"/>
    </source>
</evidence>
<dbReference type="AlphaFoldDB" id="A0A383BS28"/>
<proteinExistence type="predicted"/>